<dbReference type="AlphaFoldDB" id="A0A0D7AEW5"/>
<organism evidence="2 3">
    <name type="scientific">Fistulina hepatica ATCC 64428</name>
    <dbReference type="NCBI Taxonomy" id="1128425"/>
    <lineage>
        <taxon>Eukaryota</taxon>
        <taxon>Fungi</taxon>
        <taxon>Dikarya</taxon>
        <taxon>Basidiomycota</taxon>
        <taxon>Agaricomycotina</taxon>
        <taxon>Agaricomycetes</taxon>
        <taxon>Agaricomycetidae</taxon>
        <taxon>Agaricales</taxon>
        <taxon>Fistulinaceae</taxon>
        <taxon>Fistulina</taxon>
    </lineage>
</organism>
<reference evidence="2 3" key="1">
    <citation type="journal article" date="2015" name="Fungal Genet. Biol.">
        <title>Evolution of novel wood decay mechanisms in Agaricales revealed by the genome sequences of Fistulina hepatica and Cylindrobasidium torrendii.</title>
        <authorList>
            <person name="Floudas D."/>
            <person name="Held B.W."/>
            <person name="Riley R."/>
            <person name="Nagy L.G."/>
            <person name="Koehler G."/>
            <person name="Ransdell A.S."/>
            <person name="Younus H."/>
            <person name="Chow J."/>
            <person name="Chiniquy J."/>
            <person name="Lipzen A."/>
            <person name="Tritt A."/>
            <person name="Sun H."/>
            <person name="Haridas S."/>
            <person name="LaButti K."/>
            <person name="Ohm R.A."/>
            <person name="Kues U."/>
            <person name="Blanchette R.A."/>
            <person name="Grigoriev I.V."/>
            <person name="Minto R.E."/>
            <person name="Hibbett D.S."/>
        </authorList>
    </citation>
    <scope>NUCLEOTIDE SEQUENCE [LARGE SCALE GENOMIC DNA]</scope>
    <source>
        <strain evidence="2 3">ATCC 64428</strain>
    </source>
</reference>
<feature type="compositionally biased region" description="Polar residues" evidence="1">
    <location>
        <begin position="103"/>
        <end position="122"/>
    </location>
</feature>
<evidence type="ECO:0000313" key="3">
    <source>
        <dbReference type="Proteomes" id="UP000054144"/>
    </source>
</evidence>
<evidence type="ECO:0000313" key="2">
    <source>
        <dbReference type="EMBL" id="KIY49907.1"/>
    </source>
</evidence>
<evidence type="ECO:0000256" key="1">
    <source>
        <dbReference type="SAM" id="MobiDB-lite"/>
    </source>
</evidence>
<feature type="region of interest" description="Disordered" evidence="1">
    <location>
        <begin position="84"/>
        <end position="174"/>
    </location>
</feature>
<dbReference type="EMBL" id="KN881696">
    <property type="protein sequence ID" value="KIY49907.1"/>
    <property type="molecule type" value="Genomic_DNA"/>
</dbReference>
<gene>
    <name evidence="2" type="ORF">FISHEDRAFT_72139</name>
</gene>
<protein>
    <submittedName>
        <fullName evidence="2">Uncharacterized protein</fullName>
    </submittedName>
</protein>
<name>A0A0D7AEW5_9AGAR</name>
<proteinExistence type="predicted"/>
<feature type="compositionally biased region" description="Basic and acidic residues" evidence="1">
    <location>
        <begin position="129"/>
        <end position="147"/>
    </location>
</feature>
<dbReference type="Proteomes" id="UP000054144">
    <property type="component" value="Unassembled WGS sequence"/>
</dbReference>
<keyword evidence="3" id="KW-1185">Reference proteome</keyword>
<sequence>MAVHYRDFDFGPFLDGDLVPSTPEVIDKLRNDPLLRERRGISDQDLADIERISGTAMDRDVTVRPITTYHTGLPSRVIVKPVNRPTKPLVMKRRASSLDGLDSQGTKSSNSSRQRSALNSSERMAPVPPHHDHNLASEQDMDHRVVDELDSGDGNDTTAEQPYLERWQMSPPQS</sequence>
<accession>A0A0D7AEW5</accession>